<dbReference type="InParanoid" id="F1ZA44"/>
<dbReference type="EMBL" id="AEWJ01000041">
    <property type="protein sequence ID" value="EGD58548.1"/>
    <property type="molecule type" value="Genomic_DNA"/>
</dbReference>
<dbReference type="HOGENOM" id="CLU_182328_1_0_5"/>
<gene>
    <name evidence="2" type="ORF">Y88_0605</name>
</gene>
<protein>
    <submittedName>
        <fullName evidence="2">Uncharacterized protein</fullName>
    </submittedName>
</protein>
<feature type="signal peptide" evidence="1">
    <location>
        <begin position="1"/>
        <end position="22"/>
    </location>
</feature>
<accession>F1ZA44</accession>
<dbReference type="Proteomes" id="UP000004728">
    <property type="component" value="Unassembled WGS sequence"/>
</dbReference>
<dbReference type="AlphaFoldDB" id="F1ZA44"/>
<evidence type="ECO:0000256" key="1">
    <source>
        <dbReference type="SAM" id="SignalP"/>
    </source>
</evidence>
<organism evidence="2 3">
    <name type="scientific">Novosphingobium nitrogenifigens DSM 19370</name>
    <dbReference type="NCBI Taxonomy" id="983920"/>
    <lineage>
        <taxon>Bacteria</taxon>
        <taxon>Pseudomonadati</taxon>
        <taxon>Pseudomonadota</taxon>
        <taxon>Alphaproteobacteria</taxon>
        <taxon>Sphingomonadales</taxon>
        <taxon>Sphingomonadaceae</taxon>
        <taxon>Novosphingobium</taxon>
    </lineage>
</organism>
<dbReference type="OrthoDB" id="7433354at2"/>
<dbReference type="eggNOG" id="ENOG5032BZF">
    <property type="taxonomic scope" value="Bacteria"/>
</dbReference>
<dbReference type="RefSeq" id="WP_008066614.1">
    <property type="nucleotide sequence ID" value="NZ_AQWK01000002.1"/>
</dbReference>
<proteinExistence type="predicted"/>
<feature type="chain" id="PRO_5003277914" evidence="1">
    <location>
        <begin position="23"/>
        <end position="94"/>
    </location>
</feature>
<sequence length="94" mass="10125">MFRKSLVAAVLVATVAPAAAFAAGDTGQFKNQGVDYNYTTEDKNGEKIVRGTAYAGRVPFELHIRKKTVTGTFNNKPVEFDIAEAKKMGLVTGN</sequence>
<evidence type="ECO:0000313" key="3">
    <source>
        <dbReference type="Proteomes" id="UP000004728"/>
    </source>
</evidence>
<evidence type="ECO:0000313" key="2">
    <source>
        <dbReference type="EMBL" id="EGD58548.1"/>
    </source>
</evidence>
<name>F1ZA44_9SPHN</name>
<reference evidence="2 3" key="1">
    <citation type="journal article" date="2012" name="J. Bacteriol.">
        <title>Draft Genome Sequence of Novosphingobium nitrogenifigens Y88T.</title>
        <authorList>
            <person name="Strabala T.J."/>
            <person name="Macdonald L."/>
            <person name="Liu V."/>
            <person name="Smit A.M."/>
        </authorList>
    </citation>
    <scope>NUCLEOTIDE SEQUENCE [LARGE SCALE GENOMIC DNA]</scope>
    <source>
        <strain evidence="2 3">DSM 19370</strain>
    </source>
</reference>
<keyword evidence="1" id="KW-0732">Signal</keyword>
<keyword evidence="3" id="KW-1185">Reference proteome</keyword>
<comment type="caution">
    <text evidence="2">The sequence shown here is derived from an EMBL/GenBank/DDBJ whole genome shotgun (WGS) entry which is preliminary data.</text>
</comment>